<dbReference type="AlphaFoldDB" id="A0AA38TZB7"/>
<evidence type="ECO:0000256" key="1">
    <source>
        <dbReference type="SAM" id="Phobius"/>
    </source>
</evidence>
<proteinExistence type="predicted"/>
<comment type="caution">
    <text evidence="2">The sequence shown here is derived from an EMBL/GenBank/DDBJ whole genome shotgun (WGS) entry which is preliminary data.</text>
</comment>
<keyword evidence="1" id="KW-0812">Transmembrane</keyword>
<gene>
    <name evidence="2" type="ORF">GGU10DRAFT_344186</name>
</gene>
<organism evidence="2 3">
    <name type="scientific">Lentinula aff. detonsa</name>
    <dbReference type="NCBI Taxonomy" id="2804958"/>
    <lineage>
        <taxon>Eukaryota</taxon>
        <taxon>Fungi</taxon>
        <taxon>Dikarya</taxon>
        <taxon>Basidiomycota</taxon>
        <taxon>Agaricomycotina</taxon>
        <taxon>Agaricomycetes</taxon>
        <taxon>Agaricomycetidae</taxon>
        <taxon>Agaricales</taxon>
        <taxon>Marasmiineae</taxon>
        <taxon>Omphalotaceae</taxon>
        <taxon>Lentinula</taxon>
    </lineage>
</organism>
<accession>A0AA38TZB7</accession>
<feature type="transmembrane region" description="Helical" evidence="1">
    <location>
        <begin position="12"/>
        <end position="30"/>
    </location>
</feature>
<keyword evidence="3" id="KW-1185">Reference proteome</keyword>
<protein>
    <submittedName>
        <fullName evidence="2">Uncharacterized protein</fullName>
    </submittedName>
</protein>
<dbReference type="Proteomes" id="UP001163798">
    <property type="component" value="Unassembled WGS sequence"/>
</dbReference>
<sequence length="65" mass="7599">MLANNFAVQSLFLDYILLFRCGLSLLSIFCRLGLFHLRVTNLSLLQLFCRIFFFFFGLTWGSRSP</sequence>
<feature type="transmembrane region" description="Helical" evidence="1">
    <location>
        <begin position="42"/>
        <end position="61"/>
    </location>
</feature>
<dbReference type="EMBL" id="MU793264">
    <property type="protein sequence ID" value="KAJ3789163.1"/>
    <property type="molecule type" value="Genomic_DNA"/>
</dbReference>
<keyword evidence="1" id="KW-1133">Transmembrane helix</keyword>
<evidence type="ECO:0000313" key="3">
    <source>
        <dbReference type="Proteomes" id="UP001163798"/>
    </source>
</evidence>
<name>A0AA38TZB7_9AGAR</name>
<evidence type="ECO:0000313" key="2">
    <source>
        <dbReference type="EMBL" id="KAJ3789163.1"/>
    </source>
</evidence>
<keyword evidence="1" id="KW-0472">Membrane</keyword>
<reference evidence="2" key="1">
    <citation type="submission" date="2022-08" db="EMBL/GenBank/DDBJ databases">
        <authorList>
            <consortium name="DOE Joint Genome Institute"/>
            <person name="Min B."/>
            <person name="Riley R."/>
            <person name="Sierra-Patev S."/>
            <person name="Naranjo-Ortiz M."/>
            <person name="Looney B."/>
            <person name="Konkel Z."/>
            <person name="Slot J.C."/>
            <person name="Sakamoto Y."/>
            <person name="Steenwyk J.L."/>
            <person name="Rokas A."/>
            <person name="Carro J."/>
            <person name="Camarero S."/>
            <person name="Ferreira P."/>
            <person name="Molpeceres G."/>
            <person name="Ruiz-Duenas F.J."/>
            <person name="Serrano A."/>
            <person name="Henrissat B."/>
            <person name="Drula E."/>
            <person name="Hughes K.W."/>
            <person name="Mata J.L."/>
            <person name="Ishikawa N.K."/>
            <person name="Vargas-Isla R."/>
            <person name="Ushijima S."/>
            <person name="Smith C.A."/>
            <person name="Ahrendt S."/>
            <person name="Andreopoulos W."/>
            <person name="He G."/>
            <person name="Labutti K."/>
            <person name="Lipzen A."/>
            <person name="Ng V."/>
            <person name="Sandor L."/>
            <person name="Barry K."/>
            <person name="Martinez A.T."/>
            <person name="Xiao Y."/>
            <person name="Gibbons J.G."/>
            <person name="Terashima K."/>
            <person name="Hibbett D.S."/>
            <person name="Grigoriev I.V."/>
        </authorList>
    </citation>
    <scope>NUCLEOTIDE SEQUENCE</scope>
    <source>
        <strain evidence="2">TFB10291</strain>
    </source>
</reference>